<dbReference type="InterPro" id="IPR022803">
    <property type="entry name" value="Ribosomal_uL5_dom_sf"/>
</dbReference>
<dbReference type="GO" id="GO:0019843">
    <property type="term" value="F:rRNA binding"/>
    <property type="evidence" value="ECO:0007669"/>
    <property type="project" value="UniProtKB-UniRule"/>
</dbReference>
<geneLocation type="chloroplast" evidence="9"/>
<keyword evidence="9" id="KW-0934">Plastid</keyword>
<evidence type="ECO:0000256" key="4">
    <source>
        <dbReference type="ARBA" id="ARBA00035210"/>
    </source>
</evidence>
<keyword evidence="5" id="KW-0699">rRNA-binding</keyword>
<evidence type="ECO:0000256" key="1">
    <source>
        <dbReference type="ARBA" id="ARBA00008553"/>
    </source>
</evidence>
<keyword evidence="9" id="KW-0150">Chloroplast</keyword>
<dbReference type="PANTHER" id="PTHR11994">
    <property type="entry name" value="60S RIBOSOMAL PROTEIN L11-RELATED"/>
    <property type="match status" value="1"/>
</dbReference>
<dbReference type="Gene3D" id="3.30.1440.10">
    <property type="match status" value="1"/>
</dbReference>
<gene>
    <name evidence="5 9" type="primary">rpl5</name>
</gene>
<comment type="similarity">
    <text evidence="1 5 6">Belongs to the universal ribosomal protein uL5 family.</text>
</comment>
<keyword evidence="2 5" id="KW-0689">Ribosomal protein</keyword>
<organism evidence="9">
    <name type="scientific">Cylindrocystis brebissonii</name>
    <dbReference type="NCBI Taxonomy" id="102167"/>
    <lineage>
        <taxon>Eukaryota</taxon>
        <taxon>Viridiplantae</taxon>
        <taxon>Streptophyta</taxon>
        <taxon>Zygnematophyceae</taxon>
        <taxon>Zygnematophycidae</taxon>
        <taxon>Zygnematales</taxon>
        <taxon>Mesotaeniaceae</taxon>
        <taxon>Cylindrocystis</taxon>
    </lineage>
</organism>
<dbReference type="InterPro" id="IPR020930">
    <property type="entry name" value="Ribosomal_uL5_bac-type"/>
</dbReference>
<comment type="function">
    <text evidence="5">Binds 5S rRNA, forms part of the central protuberance of the 50S subunit.</text>
</comment>
<feature type="domain" description="Large ribosomal subunit protein uL5 C-terminal" evidence="8">
    <location>
        <begin position="86"/>
        <end position="178"/>
    </location>
</feature>
<comment type="subcellular location">
    <subcellularLocation>
        <location evidence="5">Plastid</location>
        <location evidence="5">Chloroplast</location>
    </subcellularLocation>
</comment>
<evidence type="ECO:0000259" key="7">
    <source>
        <dbReference type="Pfam" id="PF00281"/>
    </source>
</evidence>
<dbReference type="NCBIfam" id="NF000585">
    <property type="entry name" value="PRK00010.1"/>
    <property type="match status" value="1"/>
</dbReference>
<dbReference type="HAMAP" id="MF_01333_B">
    <property type="entry name" value="Ribosomal_uL5_B"/>
    <property type="match status" value="1"/>
</dbReference>
<reference evidence="9" key="1">
    <citation type="journal article" date="2016" name="Front. Plant Sci.">
        <title>Comparative Chloroplast Genome Analyses of Streptophyte Green Algae Uncover Major Structural Alterations in the Klebsormidiophyceae, Coleochaetophyceae and Zygnematophyceae.</title>
        <authorList>
            <person name="Lemieux C."/>
            <person name="Otis C."/>
            <person name="Turmel M."/>
        </authorList>
    </citation>
    <scope>NUCLEOTIDE SEQUENCE</scope>
</reference>
<evidence type="ECO:0000256" key="2">
    <source>
        <dbReference type="ARBA" id="ARBA00022980"/>
    </source>
</evidence>
<dbReference type="GO" id="GO:0009507">
    <property type="term" value="C:chloroplast"/>
    <property type="evidence" value="ECO:0007669"/>
    <property type="project" value="UniProtKB-SubCell"/>
</dbReference>
<evidence type="ECO:0000256" key="6">
    <source>
        <dbReference type="RuleBase" id="RU003930"/>
    </source>
</evidence>
<dbReference type="GO" id="GO:1990904">
    <property type="term" value="C:ribonucleoprotein complex"/>
    <property type="evidence" value="ECO:0007669"/>
    <property type="project" value="UniProtKB-KW"/>
</dbReference>
<dbReference type="EMBL" id="KU646495">
    <property type="protein sequence ID" value="ANI25885.1"/>
    <property type="molecule type" value="Genomic_DNA"/>
</dbReference>
<dbReference type="FunFam" id="3.30.1440.10:FF:000001">
    <property type="entry name" value="50S ribosomal protein L5"/>
    <property type="match status" value="1"/>
</dbReference>
<dbReference type="InterPro" id="IPR031310">
    <property type="entry name" value="Ribosomal_uL5_N"/>
</dbReference>
<evidence type="ECO:0000259" key="8">
    <source>
        <dbReference type="Pfam" id="PF00673"/>
    </source>
</evidence>
<comment type="subunit">
    <text evidence="5">Part of the 50S ribosomal subunit; contacts the 5S rRNA.</text>
</comment>
<dbReference type="GO" id="GO:0003735">
    <property type="term" value="F:structural constituent of ribosome"/>
    <property type="evidence" value="ECO:0007669"/>
    <property type="project" value="InterPro"/>
</dbReference>
<feature type="domain" description="Large ribosomal subunit protein uL5 N-terminal" evidence="7">
    <location>
        <begin position="25"/>
        <end position="81"/>
    </location>
</feature>
<sequence length="188" mass="21333">MTQRLKSFYLNNVVPKLRTELKYTNIHQIPRLDKIVINCGLGEASQNAKSLESTLKDFAFITGQKPIVTRAKKSISAFQIREKMSVGVCVTLRGEAMYAFLDRLIHLALPRIRDFQGLNSKSFDGRGNFHLGLKEQLMFPEIDYDKIEKLRGMDICIVTTCQSDKEALFFLTALGMPFQNSFSKSSSI</sequence>
<protein>
    <recommendedName>
        <fullName evidence="4 5">Large ribosomal subunit protein uL5c</fullName>
    </recommendedName>
</protein>
<name>A0A191T662_9VIRI</name>
<dbReference type="GeneID" id="27985239"/>
<dbReference type="SUPFAM" id="SSF55282">
    <property type="entry name" value="RL5-like"/>
    <property type="match status" value="1"/>
</dbReference>
<evidence type="ECO:0000256" key="3">
    <source>
        <dbReference type="ARBA" id="ARBA00023274"/>
    </source>
</evidence>
<dbReference type="GO" id="GO:0006412">
    <property type="term" value="P:translation"/>
    <property type="evidence" value="ECO:0007669"/>
    <property type="project" value="UniProtKB-UniRule"/>
</dbReference>
<accession>A0A191T662</accession>
<dbReference type="RefSeq" id="YP_009258774.1">
    <property type="nucleotide sequence ID" value="NC_030359.1"/>
</dbReference>
<dbReference type="PIRSF" id="PIRSF002161">
    <property type="entry name" value="Ribosomal_L5"/>
    <property type="match status" value="1"/>
</dbReference>
<proteinExistence type="inferred from homology"/>
<dbReference type="Pfam" id="PF00673">
    <property type="entry name" value="Ribosomal_L5_C"/>
    <property type="match status" value="1"/>
</dbReference>
<dbReference type="InterPro" id="IPR002132">
    <property type="entry name" value="Ribosomal_uL5"/>
</dbReference>
<dbReference type="Pfam" id="PF00281">
    <property type="entry name" value="Ribosomal_L5"/>
    <property type="match status" value="1"/>
</dbReference>
<keyword evidence="3 5" id="KW-0687">Ribonucleoprotein</keyword>
<keyword evidence="5" id="KW-0694">RNA-binding</keyword>
<evidence type="ECO:0000313" key="9">
    <source>
        <dbReference type="EMBL" id="ANI25885.1"/>
    </source>
</evidence>
<dbReference type="GO" id="GO:0005840">
    <property type="term" value="C:ribosome"/>
    <property type="evidence" value="ECO:0007669"/>
    <property type="project" value="UniProtKB-KW"/>
</dbReference>
<dbReference type="InterPro" id="IPR031309">
    <property type="entry name" value="Ribosomal_uL5_C"/>
</dbReference>
<dbReference type="AlphaFoldDB" id="A0A191T662"/>
<evidence type="ECO:0000256" key="5">
    <source>
        <dbReference type="HAMAP-Rule" id="MF_01333"/>
    </source>
</evidence>